<reference evidence="2 3" key="1">
    <citation type="journal article" date="2016" name="Sci. Rep.">
        <title>Metabolic traits of an uncultured archaeal lineage -MSBL1- from brine pools of the Red Sea.</title>
        <authorList>
            <person name="Mwirichia R."/>
            <person name="Alam I."/>
            <person name="Rashid M."/>
            <person name="Vinu M."/>
            <person name="Ba-Alawi W."/>
            <person name="Anthony Kamau A."/>
            <person name="Kamanda Ngugi D."/>
            <person name="Goker M."/>
            <person name="Klenk H.P."/>
            <person name="Bajic V."/>
            <person name="Stingl U."/>
        </authorList>
    </citation>
    <scope>NUCLEOTIDE SEQUENCE [LARGE SCALE GENOMIC DNA]</scope>
    <source>
        <strain evidence="2">SCGC-AAA259J03</strain>
    </source>
</reference>
<proteinExistence type="predicted"/>
<dbReference type="GO" id="GO:0009116">
    <property type="term" value="P:nucleoside metabolic process"/>
    <property type="evidence" value="ECO:0007669"/>
    <property type="project" value="InterPro"/>
</dbReference>
<accession>A0A656YVF3</accession>
<evidence type="ECO:0000313" key="3">
    <source>
        <dbReference type="Proteomes" id="UP000070257"/>
    </source>
</evidence>
<evidence type="ECO:0000313" key="2">
    <source>
        <dbReference type="EMBL" id="KXA97123.1"/>
    </source>
</evidence>
<dbReference type="AlphaFoldDB" id="A0A656YVF3"/>
<gene>
    <name evidence="2" type="ORF">AKJ39_03665</name>
</gene>
<evidence type="ECO:0000259" key="1">
    <source>
        <dbReference type="Pfam" id="PF01048"/>
    </source>
</evidence>
<dbReference type="PANTHER" id="PTHR43691:SF11">
    <property type="entry name" value="FI09636P-RELATED"/>
    <property type="match status" value="1"/>
</dbReference>
<dbReference type="GO" id="GO:0005829">
    <property type="term" value="C:cytosol"/>
    <property type="evidence" value="ECO:0007669"/>
    <property type="project" value="TreeGrafter"/>
</dbReference>
<name>A0A656YVF3_9EURY</name>
<sequence>MNSITFKTGTGKKYHLEIDSMNPNILSAGSPGRVRKIADYLDNTKIIEGDRKMTVVHGEYGDLPVSAFPTGMGPASASVVIPEVIESVEGPITMIRLGTAGGLQPYINTGDIVIGTGAIRDESTTSAIIDAEFPSISDPELIPIIIGNAEMRGYEYEENLWTGIIHVKDDLYFKETPQFSPSREFREPKLKAYKRMGAVSSSMEFSVFTILRDFYKGRRKNNISVGVLLAVISEVREEEHVKVDEEKKEKLEEDLIEIGLDVLKTSDHLRKGKKTEIEFEEIISKMIRSSTRSELLK</sequence>
<feature type="domain" description="Nucleoside phosphorylase" evidence="1">
    <location>
        <begin position="27"/>
        <end position="251"/>
    </location>
</feature>
<dbReference type="PANTHER" id="PTHR43691">
    <property type="entry name" value="URIDINE PHOSPHORYLASE"/>
    <property type="match status" value="1"/>
</dbReference>
<dbReference type="InterPro" id="IPR000845">
    <property type="entry name" value="Nucleoside_phosphorylase_d"/>
</dbReference>
<comment type="caution">
    <text evidence="2">The sequence shown here is derived from an EMBL/GenBank/DDBJ whole genome shotgun (WGS) entry which is preliminary data.</text>
</comment>
<organism evidence="2 3">
    <name type="scientific">candidate division MSBL1 archaeon SCGC-AAA259J03</name>
    <dbReference type="NCBI Taxonomy" id="1698269"/>
    <lineage>
        <taxon>Archaea</taxon>
        <taxon>Methanobacteriati</taxon>
        <taxon>Methanobacteriota</taxon>
        <taxon>candidate division MSBL1</taxon>
    </lineage>
</organism>
<dbReference type="SUPFAM" id="SSF53167">
    <property type="entry name" value="Purine and uridine phosphorylases"/>
    <property type="match status" value="1"/>
</dbReference>
<dbReference type="GO" id="GO:0003824">
    <property type="term" value="F:catalytic activity"/>
    <property type="evidence" value="ECO:0007669"/>
    <property type="project" value="InterPro"/>
</dbReference>
<protein>
    <recommendedName>
        <fullName evidence="1">Nucleoside phosphorylase domain-containing protein</fullName>
    </recommendedName>
</protein>
<dbReference type="Proteomes" id="UP000070257">
    <property type="component" value="Unassembled WGS sequence"/>
</dbReference>
<dbReference type="Pfam" id="PF01048">
    <property type="entry name" value="PNP_UDP_1"/>
    <property type="match status" value="1"/>
</dbReference>
<keyword evidence="3" id="KW-1185">Reference proteome</keyword>
<dbReference type="EMBL" id="LHXT01000065">
    <property type="protein sequence ID" value="KXA97123.1"/>
    <property type="molecule type" value="Genomic_DNA"/>
</dbReference>
<dbReference type="Gene3D" id="3.40.50.1580">
    <property type="entry name" value="Nucleoside phosphorylase domain"/>
    <property type="match status" value="1"/>
</dbReference>
<dbReference type="InterPro" id="IPR035994">
    <property type="entry name" value="Nucleoside_phosphorylase_sf"/>
</dbReference>